<dbReference type="PaxDb" id="593117-TGAM_0543"/>
<keyword evidence="10" id="KW-1185">Reference proteome</keyword>
<keyword evidence="6" id="KW-0411">Iron-sulfur</keyword>
<evidence type="ECO:0000256" key="2">
    <source>
        <dbReference type="ARBA" id="ARBA00022723"/>
    </source>
</evidence>
<evidence type="ECO:0000256" key="6">
    <source>
        <dbReference type="ARBA" id="ARBA00023014"/>
    </source>
</evidence>
<dbReference type="SUPFAM" id="SSF52141">
    <property type="entry name" value="Uracil-DNA glycosylase-like"/>
    <property type="match status" value="1"/>
</dbReference>
<dbReference type="EMBL" id="CP001398">
    <property type="protein sequence ID" value="ACS33045.1"/>
    <property type="molecule type" value="Genomic_DNA"/>
</dbReference>
<evidence type="ECO:0000256" key="1">
    <source>
        <dbReference type="ARBA" id="ARBA00022485"/>
    </source>
</evidence>
<dbReference type="GO" id="GO:0006281">
    <property type="term" value="P:DNA repair"/>
    <property type="evidence" value="ECO:0007669"/>
    <property type="project" value="UniProtKB-KW"/>
</dbReference>
<evidence type="ECO:0000256" key="7">
    <source>
        <dbReference type="ARBA" id="ARBA00023204"/>
    </source>
</evidence>
<gene>
    <name evidence="9" type="ordered locus">TGAM_0543</name>
</gene>
<dbReference type="SMART" id="SM00987">
    <property type="entry name" value="UreE_C"/>
    <property type="match status" value="1"/>
</dbReference>
<dbReference type="AlphaFoldDB" id="C5A483"/>
<dbReference type="KEGG" id="tga:TGAM_0543"/>
<evidence type="ECO:0000259" key="8">
    <source>
        <dbReference type="SMART" id="SM00986"/>
    </source>
</evidence>
<keyword evidence="2" id="KW-0479">Metal-binding</keyword>
<keyword evidence="3" id="KW-0227">DNA damage</keyword>
<dbReference type="PANTHER" id="PTHR33693">
    <property type="entry name" value="TYPE-5 URACIL-DNA GLYCOSYLASE"/>
    <property type="match status" value="1"/>
</dbReference>
<keyword evidence="4" id="KW-0378">Hydrolase</keyword>
<accession>C5A483</accession>
<dbReference type="STRING" id="593117.TGAM_0543"/>
<evidence type="ECO:0000313" key="10">
    <source>
        <dbReference type="Proteomes" id="UP000001488"/>
    </source>
</evidence>
<evidence type="ECO:0000313" key="9">
    <source>
        <dbReference type="EMBL" id="ACS33045.1"/>
    </source>
</evidence>
<evidence type="ECO:0000256" key="4">
    <source>
        <dbReference type="ARBA" id="ARBA00022801"/>
    </source>
</evidence>
<dbReference type="eggNOG" id="arCOG00905">
    <property type="taxonomic scope" value="Archaea"/>
</dbReference>
<dbReference type="InterPro" id="IPR036895">
    <property type="entry name" value="Uracil-DNA_glycosylase-like_sf"/>
</dbReference>
<keyword evidence="1" id="KW-0004">4Fe-4S</keyword>
<dbReference type="Gene3D" id="3.40.470.10">
    <property type="entry name" value="Uracil-DNA glycosylase-like domain"/>
    <property type="match status" value="1"/>
</dbReference>
<dbReference type="InterPro" id="IPR051536">
    <property type="entry name" value="UDG_Type-4/5"/>
</dbReference>
<dbReference type="InterPro" id="IPR005122">
    <property type="entry name" value="Uracil-DNA_glycosylase-like"/>
</dbReference>
<evidence type="ECO:0000256" key="3">
    <source>
        <dbReference type="ARBA" id="ARBA00022763"/>
    </source>
</evidence>
<dbReference type="SMART" id="SM00986">
    <property type="entry name" value="UDG"/>
    <property type="match status" value="1"/>
</dbReference>
<dbReference type="HOGENOM" id="CLU_1029048_0_0_2"/>
<dbReference type="Pfam" id="PF03167">
    <property type="entry name" value="UDG"/>
    <property type="match status" value="1"/>
</dbReference>
<dbReference type="GO" id="GO:0046872">
    <property type="term" value="F:metal ion binding"/>
    <property type="evidence" value="ECO:0007669"/>
    <property type="project" value="UniProtKB-KW"/>
</dbReference>
<dbReference type="PATRIC" id="fig|593117.10.peg.541"/>
<reference evidence="9 10" key="1">
    <citation type="journal article" date="2007" name="Genome Biol.">
        <title>Genome analysis and genome-wide proteomics of Thermococcus gammatolerans, the most radioresistant organism known amongst the Archaea.</title>
        <authorList>
            <person name="Zivanovic Y."/>
            <person name="Armengaud J."/>
            <person name="Lagorce A."/>
            <person name="Leplat C."/>
            <person name="Guerin P."/>
            <person name="Dutertre M."/>
            <person name="Anthouard V."/>
            <person name="Forterre P."/>
            <person name="Wincker P."/>
            <person name="Confalonieri F."/>
        </authorList>
    </citation>
    <scope>NUCLEOTIDE SEQUENCE [LARGE SCALE GENOMIC DNA]</scope>
    <source>
        <strain evidence="10">DSM 15229 / JCM 11827 / EJ3</strain>
    </source>
</reference>
<proteinExistence type="predicted"/>
<keyword evidence="7" id="KW-0234">DNA repair</keyword>
<feature type="domain" description="Uracil-DNA glycosylase-like" evidence="8">
    <location>
        <begin position="110"/>
        <end position="244"/>
    </location>
</feature>
<keyword evidence="5" id="KW-0408">Iron</keyword>
<dbReference type="Proteomes" id="UP000001488">
    <property type="component" value="Chromosome"/>
</dbReference>
<name>C5A483_THEGJ</name>
<evidence type="ECO:0000256" key="5">
    <source>
        <dbReference type="ARBA" id="ARBA00023004"/>
    </source>
</evidence>
<dbReference type="GO" id="GO:0097506">
    <property type="term" value="F:deaminated base DNA N-glycosylase activity"/>
    <property type="evidence" value="ECO:0007669"/>
    <property type="project" value="UniProtKB-ARBA"/>
</dbReference>
<protein>
    <submittedName>
        <fullName evidence="9">Uracil-DNA glycosylase superfamily protein</fullName>
    </submittedName>
</protein>
<organism evidence="9 10">
    <name type="scientific">Thermococcus gammatolerans (strain DSM 15229 / JCM 11827 / EJ3)</name>
    <dbReference type="NCBI Taxonomy" id="593117"/>
    <lineage>
        <taxon>Archaea</taxon>
        <taxon>Methanobacteriati</taxon>
        <taxon>Methanobacteriota</taxon>
        <taxon>Thermococci</taxon>
        <taxon>Thermococcales</taxon>
        <taxon>Thermococcaceae</taxon>
        <taxon>Thermococcus</taxon>
    </lineage>
</organism>
<dbReference type="GO" id="GO:0051539">
    <property type="term" value="F:4 iron, 4 sulfur cluster binding"/>
    <property type="evidence" value="ECO:0007669"/>
    <property type="project" value="UniProtKB-KW"/>
</dbReference>
<sequence>MELLSIMLIRIDELERVGDVYVNPRNLRAKPLLLKTWRDFLSLDEKTYGIYARTIYNPRERFLVTDEFSEARAIDLSALYRSFLMDAEYFCGGENLRYQLQVGEFEGLPFANGWTGSKVVLVGEAPGRRGCGKTGVCFYRDASGMLLRKTLFSLGINPDFVYITNAVKCNPPNNRLSRVPEGAYELLARELEILRPGTIFALGRTAERALKELGFEVEYLRHPAWYVRRGVHEPNDEMLAEYAKIREAFGEWTP</sequence>